<keyword evidence="3" id="KW-1185">Reference proteome</keyword>
<dbReference type="GO" id="GO:0016773">
    <property type="term" value="F:phosphotransferase activity, alcohol group as acceptor"/>
    <property type="evidence" value="ECO:0007669"/>
    <property type="project" value="UniProtKB-UniRule"/>
</dbReference>
<dbReference type="InterPro" id="IPR005338">
    <property type="entry name" value="Anhydro_N_Ac-Mur_kinase"/>
</dbReference>
<dbReference type="UniPathway" id="UPA00544"/>
<comment type="pathway">
    <text evidence="1">Cell wall biogenesis; peptidoglycan recycling.</text>
</comment>
<dbReference type="Proteomes" id="UP000595564">
    <property type="component" value="Chromosome"/>
</dbReference>
<proteinExistence type="inferred from homology"/>
<comment type="pathway">
    <text evidence="1">Amino-sugar metabolism; 1,6-anhydro-N-acetylmuramate degradation.</text>
</comment>
<dbReference type="SUPFAM" id="SSF53067">
    <property type="entry name" value="Actin-like ATPase domain"/>
    <property type="match status" value="1"/>
</dbReference>
<dbReference type="EMBL" id="AP017470">
    <property type="protein sequence ID" value="BBB32226.1"/>
    <property type="molecule type" value="Genomic_DNA"/>
</dbReference>
<dbReference type="KEGG" id="thyd:TTHT_0651"/>
<dbReference type="NCBIfam" id="NF007148">
    <property type="entry name" value="PRK09585.3-2"/>
    <property type="match status" value="1"/>
</dbReference>
<keyword evidence="1 2" id="KW-0418">Kinase</keyword>
<dbReference type="GO" id="GO:0006040">
    <property type="term" value="P:amino sugar metabolic process"/>
    <property type="evidence" value="ECO:0007669"/>
    <property type="project" value="InterPro"/>
</dbReference>
<accession>A0A7R6PNA4</accession>
<evidence type="ECO:0000256" key="1">
    <source>
        <dbReference type="HAMAP-Rule" id="MF_01270"/>
    </source>
</evidence>
<gene>
    <name evidence="1 2" type="primary">anmK</name>
    <name evidence="2" type="ORF">TTHT_0651</name>
</gene>
<evidence type="ECO:0000313" key="2">
    <source>
        <dbReference type="EMBL" id="BBB32226.1"/>
    </source>
</evidence>
<comment type="catalytic activity">
    <reaction evidence="1">
        <text>1,6-anhydro-N-acetyl-beta-muramate + ATP + H2O = N-acetyl-D-muramate 6-phosphate + ADP + H(+)</text>
        <dbReference type="Rhea" id="RHEA:24952"/>
        <dbReference type="ChEBI" id="CHEBI:15377"/>
        <dbReference type="ChEBI" id="CHEBI:15378"/>
        <dbReference type="ChEBI" id="CHEBI:30616"/>
        <dbReference type="ChEBI" id="CHEBI:58690"/>
        <dbReference type="ChEBI" id="CHEBI:58722"/>
        <dbReference type="ChEBI" id="CHEBI:456216"/>
        <dbReference type="EC" id="2.7.1.170"/>
    </reaction>
</comment>
<dbReference type="PANTHER" id="PTHR30605:SF0">
    <property type="entry name" value="ANHYDRO-N-ACETYLMURAMIC ACID KINASE"/>
    <property type="match status" value="1"/>
</dbReference>
<dbReference type="Gene3D" id="3.30.420.40">
    <property type="match status" value="2"/>
</dbReference>
<keyword evidence="1" id="KW-0119">Carbohydrate metabolism</keyword>
<keyword evidence="1" id="KW-0067">ATP-binding</keyword>
<comment type="function">
    <text evidence="1">Catalyzes the specific phosphorylation of 1,6-anhydro-N-acetylmuramic acid (anhMurNAc) with the simultaneous cleavage of the 1,6-anhydro ring, generating MurNAc-6-P. Is required for the utilization of anhMurNAc either imported from the medium or derived from its own cell wall murein, and thus plays a role in cell wall recycling.</text>
</comment>
<keyword evidence="1 2" id="KW-0808">Transferase</keyword>
<feature type="binding site" evidence="1">
    <location>
        <begin position="11"/>
        <end position="18"/>
    </location>
    <ligand>
        <name>ATP</name>
        <dbReference type="ChEBI" id="CHEBI:30616"/>
    </ligand>
</feature>
<dbReference type="Pfam" id="PF03702">
    <property type="entry name" value="AnmK"/>
    <property type="match status" value="1"/>
</dbReference>
<dbReference type="PANTHER" id="PTHR30605">
    <property type="entry name" value="ANHYDRO-N-ACETYLMURAMIC ACID KINASE"/>
    <property type="match status" value="1"/>
</dbReference>
<name>A0A7R6PNA4_9BACT</name>
<dbReference type="CDD" id="cd24050">
    <property type="entry name" value="ASKHA_NBD_ANMK"/>
    <property type="match status" value="1"/>
</dbReference>
<evidence type="ECO:0000313" key="3">
    <source>
        <dbReference type="Proteomes" id="UP000595564"/>
    </source>
</evidence>
<organism evidence="2 3">
    <name type="scientific">Thermotomaculum hydrothermale</name>
    <dbReference type="NCBI Taxonomy" id="981385"/>
    <lineage>
        <taxon>Bacteria</taxon>
        <taxon>Pseudomonadati</taxon>
        <taxon>Acidobacteriota</taxon>
        <taxon>Holophagae</taxon>
        <taxon>Thermotomaculales</taxon>
        <taxon>Thermotomaculaceae</taxon>
        <taxon>Thermotomaculum</taxon>
    </lineage>
</organism>
<reference evidence="2 3" key="1">
    <citation type="journal article" date="2012" name="Extremophiles">
        <title>Thermotomaculum hydrothermale gen. nov., sp. nov., a novel heterotrophic thermophile within the phylum Acidobacteria from a deep-sea hydrothermal vent chimney in the Southern Okinawa Trough.</title>
        <authorList>
            <person name="Izumi H."/>
            <person name="Nunoura T."/>
            <person name="Miyazaki M."/>
            <person name="Mino S."/>
            <person name="Toki T."/>
            <person name="Takai K."/>
            <person name="Sako Y."/>
            <person name="Sawabe T."/>
            <person name="Nakagawa S."/>
        </authorList>
    </citation>
    <scope>NUCLEOTIDE SEQUENCE [LARGE SCALE GENOMIC DNA]</scope>
    <source>
        <strain evidence="2 3">AC55</strain>
    </source>
</reference>
<dbReference type="HAMAP" id="MF_01270">
    <property type="entry name" value="AnhMurNAc_kinase"/>
    <property type="match status" value="1"/>
</dbReference>
<dbReference type="RefSeq" id="WP_201328569.1">
    <property type="nucleotide sequence ID" value="NZ_AP017470.1"/>
</dbReference>
<comment type="similarity">
    <text evidence="1">Belongs to the anhydro-N-acetylmuramic acid kinase family.</text>
</comment>
<dbReference type="GO" id="GO:0009254">
    <property type="term" value="P:peptidoglycan turnover"/>
    <property type="evidence" value="ECO:0007669"/>
    <property type="project" value="UniProtKB-UniRule"/>
</dbReference>
<dbReference type="GO" id="GO:0016301">
    <property type="term" value="F:kinase activity"/>
    <property type="evidence" value="ECO:0007669"/>
    <property type="project" value="UniProtKB-KW"/>
</dbReference>
<dbReference type="GO" id="GO:0097175">
    <property type="term" value="P:1,6-anhydro-N-acetyl-beta-muramic acid catabolic process"/>
    <property type="evidence" value="ECO:0007669"/>
    <property type="project" value="UniProtKB-UniRule"/>
</dbReference>
<sequence>MSKFCIGLMSGTSLDGIDGVIVKINEDGRFESLIESIYLPFSKSLRDELKELSESQVVNKEKLLRYDFLLGKLFADCVEKLLEKSKIDRKEIFCIGSHGLTVGHFPSQKKIFGVNTAFTLQIGDGDIIAEKTGILTVSDFRRKDMASGGEGAPLIPFVDKLLFYRKDKNVACLNIGGIANITIIPKNESRDLIAFDTGPGNYLSDLAVKRLFGNKHTCDLNGNFAKKGRVNNLLLERIFADEYFRKMPPKSTGKEYFGEDFLNFVLQVGRHLDFLDLFSTISYLTPYSIAKSIEMFVEYEDFPEILIVSGGGVNNEFFMESLKNLLPDVDIISSDKLGISSDFKEAIGFAILGFNTLNRIPSSIPSVTGCSKPQILGKISLP</sequence>
<dbReference type="UniPathway" id="UPA00343"/>
<dbReference type="AlphaFoldDB" id="A0A7R6PNA4"/>
<keyword evidence="1" id="KW-0547">Nucleotide-binding</keyword>
<dbReference type="GO" id="GO:0005524">
    <property type="term" value="F:ATP binding"/>
    <property type="evidence" value="ECO:0007669"/>
    <property type="project" value="UniProtKB-UniRule"/>
</dbReference>
<dbReference type="InterPro" id="IPR043129">
    <property type="entry name" value="ATPase_NBD"/>
</dbReference>
<dbReference type="EC" id="2.7.1.170" evidence="1"/>
<protein>
    <recommendedName>
        <fullName evidence="1">Anhydro-N-acetylmuramic acid kinase</fullName>
        <ecNumber evidence="1">2.7.1.170</ecNumber>
    </recommendedName>
    <alternativeName>
        <fullName evidence="1">AnhMurNAc kinase</fullName>
    </alternativeName>
</protein>